<dbReference type="InterPro" id="IPR016187">
    <property type="entry name" value="CTDL_fold"/>
</dbReference>
<dbReference type="AlphaFoldDB" id="A0A2I0U9S0"/>
<evidence type="ECO:0000256" key="20">
    <source>
        <dbReference type="ARBA" id="ARBA00023136"/>
    </source>
</evidence>
<keyword evidence="20" id="KW-0472">Membrane</keyword>
<feature type="domain" description="BZIP" evidence="31">
    <location>
        <begin position="799"/>
        <end position="862"/>
    </location>
</feature>
<evidence type="ECO:0000256" key="25">
    <source>
        <dbReference type="ARBA" id="ARBA00023242"/>
    </source>
</evidence>
<evidence type="ECO:0000256" key="19">
    <source>
        <dbReference type="ARBA" id="ARBA00023125"/>
    </source>
</evidence>
<keyword evidence="8 27" id="KW-0768">Sushi</keyword>
<dbReference type="PROSITE" id="PS50026">
    <property type="entry name" value="EGF_3"/>
    <property type="match status" value="1"/>
</dbReference>
<dbReference type="Pfam" id="PF00084">
    <property type="entry name" value="Sushi"/>
    <property type="match status" value="3"/>
</dbReference>
<dbReference type="OrthoDB" id="406096at2759"/>
<keyword evidence="14" id="KW-0256">Endoplasmic reticulum</keyword>
<evidence type="ECO:0000259" key="30">
    <source>
        <dbReference type="PROSITE" id="PS50041"/>
    </source>
</evidence>
<feature type="disulfide bond" evidence="27">
    <location>
        <begin position="529"/>
        <end position="556"/>
    </location>
</feature>
<dbReference type="InterPro" id="IPR001304">
    <property type="entry name" value="C-type_lectin-like"/>
</dbReference>
<keyword evidence="7 26" id="KW-0245">EGF-like domain</keyword>
<feature type="domain" description="Sushi" evidence="32">
    <location>
        <begin position="374"/>
        <end position="434"/>
    </location>
</feature>
<dbReference type="Pfam" id="PF00170">
    <property type="entry name" value="bZIP_1"/>
    <property type="match status" value="1"/>
</dbReference>
<dbReference type="Gene3D" id="2.10.70.10">
    <property type="entry name" value="Complement Module, domain 1"/>
    <property type="match status" value="3"/>
</dbReference>
<evidence type="ECO:0000256" key="7">
    <source>
        <dbReference type="ARBA" id="ARBA00022536"/>
    </source>
</evidence>
<evidence type="ECO:0000256" key="23">
    <source>
        <dbReference type="ARBA" id="ARBA00023180"/>
    </source>
</evidence>
<dbReference type="PANTHER" id="PTHR46164:SF1">
    <property type="entry name" value="CYCLIC AMP-DEPENDENT TRANSCRIPTION FACTOR ATF-6 ALPHA"/>
    <property type="match status" value="1"/>
</dbReference>
<comment type="caution">
    <text evidence="26">Lacks conserved residue(s) required for the propagation of feature annotation.</text>
</comment>
<dbReference type="GO" id="GO:0005886">
    <property type="term" value="C:plasma membrane"/>
    <property type="evidence" value="ECO:0007669"/>
    <property type="project" value="UniProtKB-SubCell"/>
</dbReference>
<keyword evidence="22" id="KW-0804">Transcription</keyword>
<feature type="domain" description="Sushi" evidence="32">
    <location>
        <begin position="435"/>
        <end position="496"/>
    </location>
</feature>
<evidence type="ECO:0000259" key="31">
    <source>
        <dbReference type="PROSITE" id="PS50217"/>
    </source>
</evidence>
<dbReference type="InterPro" id="IPR018378">
    <property type="entry name" value="C-type_lectin_CS"/>
</dbReference>
<dbReference type="InterPro" id="IPR016186">
    <property type="entry name" value="C-type_lectin-like/link_sf"/>
</dbReference>
<evidence type="ECO:0000256" key="16">
    <source>
        <dbReference type="ARBA" id="ARBA00022889"/>
    </source>
</evidence>
<dbReference type="InterPro" id="IPR046347">
    <property type="entry name" value="bZIP_sf"/>
</dbReference>
<dbReference type="GO" id="GO:0030246">
    <property type="term" value="F:carbohydrate binding"/>
    <property type="evidence" value="ECO:0007669"/>
    <property type="project" value="UniProtKB-KW"/>
</dbReference>
<dbReference type="PROSITE" id="PS50923">
    <property type="entry name" value="SUSHI"/>
    <property type="match status" value="3"/>
</dbReference>
<dbReference type="SUPFAM" id="SSF57959">
    <property type="entry name" value="Leucine zipper domain"/>
    <property type="match status" value="1"/>
</dbReference>
<dbReference type="Pfam" id="PF00059">
    <property type="entry name" value="Lectin_C"/>
    <property type="match status" value="1"/>
</dbReference>
<dbReference type="CDD" id="cd14700">
    <property type="entry name" value="bZIP_ATF6"/>
    <property type="match status" value="1"/>
</dbReference>
<keyword evidence="24" id="KW-0834">Unfolded protein response</keyword>
<keyword evidence="15" id="KW-0106">Calcium</keyword>
<dbReference type="Gene3D" id="1.20.5.170">
    <property type="match status" value="1"/>
</dbReference>
<dbReference type="InterPro" id="IPR035976">
    <property type="entry name" value="Sushi/SCR/CCP_sf"/>
</dbReference>
<dbReference type="SMART" id="SM00034">
    <property type="entry name" value="CLECT"/>
    <property type="match status" value="1"/>
</dbReference>
<dbReference type="CDD" id="cd00054">
    <property type="entry name" value="EGF_CA"/>
    <property type="match status" value="1"/>
</dbReference>
<evidence type="ECO:0000256" key="5">
    <source>
        <dbReference type="ARBA" id="ARBA00009050"/>
    </source>
</evidence>
<keyword evidence="6" id="KW-1003">Cell membrane</keyword>
<keyword evidence="9" id="KW-0812">Transmembrane</keyword>
<dbReference type="FunFam" id="3.10.100.10:FF:000007">
    <property type="entry name" value="L-selectin"/>
    <property type="match status" value="1"/>
</dbReference>
<dbReference type="Pfam" id="PF00008">
    <property type="entry name" value="EGF"/>
    <property type="match status" value="1"/>
</dbReference>
<dbReference type="GO" id="GO:0005789">
    <property type="term" value="C:endoplasmic reticulum membrane"/>
    <property type="evidence" value="ECO:0007669"/>
    <property type="project" value="UniProtKB-SubCell"/>
</dbReference>
<comment type="subcellular location">
    <subcellularLocation>
        <location evidence="2">Cell membrane</location>
        <topology evidence="2">Single-pass type I membrane protein</topology>
    </subcellularLocation>
    <subcellularLocation>
        <location evidence="3">Endoplasmic reticulum membrane</location>
        <topology evidence="3">Single-pass membrane protein</topology>
    </subcellularLocation>
    <subcellularLocation>
        <location evidence="1">Nucleus</location>
    </subcellularLocation>
</comment>
<evidence type="ECO:0000256" key="13">
    <source>
        <dbReference type="ARBA" id="ARBA00022737"/>
    </source>
</evidence>
<organism evidence="33 34">
    <name type="scientific">Limosa lapponica baueri</name>
    <dbReference type="NCBI Taxonomy" id="1758121"/>
    <lineage>
        <taxon>Eukaryota</taxon>
        <taxon>Metazoa</taxon>
        <taxon>Chordata</taxon>
        <taxon>Craniata</taxon>
        <taxon>Vertebrata</taxon>
        <taxon>Euteleostomi</taxon>
        <taxon>Archelosauria</taxon>
        <taxon>Archosauria</taxon>
        <taxon>Dinosauria</taxon>
        <taxon>Saurischia</taxon>
        <taxon>Theropoda</taxon>
        <taxon>Coelurosauria</taxon>
        <taxon>Aves</taxon>
        <taxon>Neognathae</taxon>
        <taxon>Neoaves</taxon>
        <taxon>Charadriiformes</taxon>
        <taxon>Scolopacidae</taxon>
        <taxon>Limosa</taxon>
    </lineage>
</organism>
<evidence type="ECO:0000256" key="14">
    <source>
        <dbReference type="ARBA" id="ARBA00022824"/>
    </source>
</evidence>
<dbReference type="PROSITE" id="PS00022">
    <property type="entry name" value="EGF_1"/>
    <property type="match status" value="1"/>
</dbReference>
<dbReference type="GO" id="GO:0007155">
    <property type="term" value="P:cell adhesion"/>
    <property type="evidence" value="ECO:0007669"/>
    <property type="project" value="UniProtKB-KW"/>
</dbReference>
<feature type="coiled-coil region" evidence="28">
    <location>
        <begin position="824"/>
        <end position="858"/>
    </location>
</feature>
<evidence type="ECO:0000256" key="26">
    <source>
        <dbReference type="PROSITE-ProRule" id="PRU00076"/>
    </source>
</evidence>
<evidence type="ECO:0000313" key="34">
    <source>
        <dbReference type="Proteomes" id="UP000233556"/>
    </source>
</evidence>
<evidence type="ECO:0000313" key="33">
    <source>
        <dbReference type="EMBL" id="PKU42782.1"/>
    </source>
</evidence>
<proteinExistence type="inferred from homology"/>
<dbReference type="GO" id="GO:0005509">
    <property type="term" value="F:calcium ion binding"/>
    <property type="evidence" value="ECO:0007669"/>
    <property type="project" value="InterPro"/>
</dbReference>
<keyword evidence="13" id="KW-0677">Repeat</keyword>
<dbReference type="Gene3D" id="3.10.100.10">
    <property type="entry name" value="Mannose-Binding Protein A, subunit A"/>
    <property type="match status" value="1"/>
</dbReference>
<evidence type="ECO:0000256" key="28">
    <source>
        <dbReference type="SAM" id="Coils"/>
    </source>
</evidence>
<evidence type="ECO:0000256" key="15">
    <source>
        <dbReference type="ARBA" id="ARBA00022837"/>
    </source>
</evidence>
<evidence type="ECO:0000256" key="3">
    <source>
        <dbReference type="ARBA" id="ARBA00004389"/>
    </source>
</evidence>
<evidence type="ECO:0000256" key="8">
    <source>
        <dbReference type="ARBA" id="ARBA00022659"/>
    </source>
</evidence>
<dbReference type="SUPFAM" id="SSF56436">
    <property type="entry name" value="C-type lectin-like"/>
    <property type="match status" value="1"/>
</dbReference>
<dbReference type="InterPro" id="IPR004827">
    <property type="entry name" value="bZIP"/>
</dbReference>
<feature type="domain" description="EGF-like" evidence="29">
    <location>
        <begin position="335"/>
        <end position="371"/>
    </location>
</feature>
<keyword evidence="19" id="KW-0238">DNA-binding</keyword>
<keyword evidence="23" id="KW-0325">Glycoprotein</keyword>
<dbReference type="CDD" id="cd03592">
    <property type="entry name" value="CLECT_selectins_like"/>
    <property type="match status" value="1"/>
</dbReference>
<evidence type="ECO:0000256" key="6">
    <source>
        <dbReference type="ARBA" id="ARBA00022475"/>
    </source>
</evidence>
<evidence type="ECO:0000256" key="12">
    <source>
        <dbReference type="ARBA" id="ARBA00022734"/>
    </source>
</evidence>
<dbReference type="PROSITE" id="PS00036">
    <property type="entry name" value="BZIP_BASIC"/>
    <property type="match status" value="1"/>
</dbReference>
<dbReference type="SMART" id="SM00179">
    <property type="entry name" value="EGF_CA"/>
    <property type="match status" value="1"/>
</dbReference>
<dbReference type="EMBL" id="KZ505960">
    <property type="protein sequence ID" value="PKU42782.1"/>
    <property type="molecule type" value="Genomic_DNA"/>
</dbReference>
<dbReference type="SMART" id="SM00181">
    <property type="entry name" value="EGF"/>
    <property type="match status" value="1"/>
</dbReference>
<feature type="domain" description="C-type lectin" evidence="30">
    <location>
        <begin position="214"/>
        <end position="335"/>
    </location>
</feature>
<feature type="domain" description="Sushi" evidence="32">
    <location>
        <begin position="497"/>
        <end position="558"/>
    </location>
</feature>
<dbReference type="InterPro" id="IPR033991">
    <property type="entry name" value="Selectin_CTLD"/>
</dbReference>
<dbReference type="GO" id="GO:0030968">
    <property type="term" value="P:endoplasmic reticulum unfolded protein response"/>
    <property type="evidence" value="ECO:0007669"/>
    <property type="project" value="TreeGrafter"/>
</dbReference>
<keyword evidence="34" id="KW-1185">Reference proteome</keyword>
<gene>
    <name evidence="33" type="ORF">llap_6911</name>
</gene>
<evidence type="ECO:0000256" key="22">
    <source>
        <dbReference type="ARBA" id="ARBA00023163"/>
    </source>
</evidence>
<keyword evidence="25" id="KW-0539">Nucleus</keyword>
<dbReference type="FunFam" id="2.10.25.10:FF:000176">
    <property type="entry name" value="Selectin P"/>
    <property type="match status" value="1"/>
</dbReference>
<evidence type="ECO:0000256" key="10">
    <source>
        <dbReference type="ARBA" id="ARBA00022723"/>
    </source>
</evidence>
<feature type="disulfide bond" evidence="26">
    <location>
        <begin position="361"/>
        <end position="370"/>
    </location>
</feature>
<keyword evidence="18" id="KW-0805">Transcription regulation</keyword>
<feature type="disulfide bond" evidence="27">
    <location>
        <begin position="467"/>
        <end position="494"/>
    </location>
</feature>
<evidence type="ECO:0000256" key="18">
    <source>
        <dbReference type="ARBA" id="ARBA00023015"/>
    </source>
</evidence>
<dbReference type="Gene3D" id="2.10.25.10">
    <property type="entry name" value="Laminin"/>
    <property type="match status" value="1"/>
</dbReference>
<dbReference type="FunFam" id="2.10.70.10:FF:000001">
    <property type="entry name" value="Selectin P"/>
    <property type="match status" value="3"/>
</dbReference>
<dbReference type="PROSITE" id="PS50041">
    <property type="entry name" value="C_TYPE_LECTIN_2"/>
    <property type="match status" value="1"/>
</dbReference>
<evidence type="ECO:0000256" key="9">
    <source>
        <dbReference type="ARBA" id="ARBA00022692"/>
    </source>
</evidence>
<dbReference type="InterPro" id="IPR001881">
    <property type="entry name" value="EGF-like_Ca-bd_dom"/>
</dbReference>
<evidence type="ECO:0000259" key="29">
    <source>
        <dbReference type="PROSITE" id="PS50026"/>
    </source>
</evidence>
<evidence type="ECO:0000259" key="32">
    <source>
        <dbReference type="PROSITE" id="PS50923"/>
    </source>
</evidence>
<dbReference type="InterPro" id="IPR051882">
    <property type="entry name" value="ATF_bZIP_TF"/>
</dbReference>
<dbReference type="CDD" id="cd00033">
    <property type="entry name" value="CCP"/>
    <property type="match status" value="3"/>
</dbReference>
<dbReference type="SUPFAM" id="SSF57535">
    <property type="entry name" value="Complement control module/SCR domain"/>
    <property type="match status" value="3"/>
</dbReference>
<reference evidence="34" key="1">
    <citation type="submission" date="2017-11" db="EMBL/GenBank/DDBJ databases">
        <authorList>
            <person name="Lima N.C."/>
            <person name="Parody-Merino A.M."/>
            <person name="Battley P.F."/>
            <person name="Fidler A.E."/>
            <person name="Prosdocimi F."/>
        </authorList>
    </citation>
    <scope>NUCLEOTIDE SEQUENCE [LARGE SCALE GENOMIC DNA]</scope>
</reference>
<keyword evidence="11" id="KW-0732">Signal</keyword>
<dbReference type="GO" id="GO:0005634">
    <property type="term" value="C:nucleus"/>
    <property type="evidence" value="ECO:0007669"/>
    <property type="project" value="UniProtKB-SubCell"/>
</dbReference>
<comment type="similarity">
    <text evidence="4">Belongs to the selectin/LECAM family.</text>
</comment>
<evidence type="ECO:0000256" key="21">
    <source>
        <dbReference type="ARBA" id="ARBA00023157"/>
    </source>
</evidence>
<evidence type="ECO:0000256" key="1">
    <source>
        <dbReference type="ARBA" id="ARBA00004123"/>
    </source>
</evidence>
<dbReference type="Proteomes" id="UP000233556">
    <property type="component" value="Unassembled WGS sequence"/>
</dbReference>
<dbReference type="FunFam" id="1.20.5.170:FF:000041">
    <property type="entry name" value="Cyclic AMP-dependent transcription factor ATF-6 beta"/>
    <property type="match status" value="1"/>
</dbReference>
<keyword evidence="10" id="KW-0479">Metal-binding</keyword>
<dbReference type="GO" id="GO:0000978">
    <property type="term" value="F:RNA polymerase II cis-regulatory region sequence-specific DNA binding"/>
    <property type="evidence" value="ECO:0007669"/>
    <property type="project" value="TreeGrafter"/>
</dbReference>
<evidence type="ECO:0000256" key="27">
    <source>
        <dbReference type="PROSITE-ProRule" id="PRU00302"/>
    </source>
</evidence>
<dbReference type="InterPro" id="IPR000742">
    <property type="entry name" value="EGF"/>
</dbReference>
<dbReference type="SMART" id="SM00032">
    <property type="entry name" value="CCP"/>
    <property type="match status" value="3"/>
</dbReference>
<protein>
    <submittedName>
        <fullName evidence="33">Cyclic amp-dependent transcription factor atf-6 alpha</fullName>
    </submittedName>
</protein>
<dbReference type="SMART" id="SM00338">
    <property type="entry name" value="BRLZ"/>
    <property type="match status" value="1"/>
</dbReference>
<sequence length="1098" mass="121171">MPTAHGLLLLHGRARWGRPGAGVPSLLPAWRRSAGTAQPCSAAAACGARAGAWRPSWRPASASWTCAASWRGEELPIFSRPGFAARLHRCLLEEGRGRVWCREEVPTLGQVRGKIVVLEALAREVLGIPYEQLSISDAWNVLSLKRKTQLAAVWVDGEVREPPWDVHAHTSLLDMQGAAAGLQSAERTWALGSRGICYLGIAAIAWGTVTWVEVGAWTYHYSDQGDYTWEQARNYCQTFFTDLVAIQNKQEIEYLNKSLPFHGRYYWIGIRKLGGTWTWVGTRKALTKEAENWAAGEPNNRRSNQDCVEIYIKRQQESGKWNDESCNRKKKALCYQASCQPFPCSQRGECVETIGSYRCECYPGFHGPECEDVVQCAKLEPRGAHMNCSHPYGDFSYNSTCVFGCQEGFERQGASTLQCLASQQWSAEIPTCTAIKCSELATPKMGQAACSHLHGDFSFGSTCVFSCQTGFVLMGPKSRKCMATGTWSGDTPQCRATSCPALDPPSRGQLSCSHVHGNFTYNSTCAFSCEEGFVRMGAEVLLCTATGNWTRHPPVCAEDSAPFLKQVLAYSSGTALAVGGIVLSGALIALLAKRLSDREAVLGEELSELLGAAEQRRAPRDEPEENDLYNFHFDLDLMSWDSDLWNLTGHAYEANNSARTLKRCAQTASRPLIQPKPLLPAVPEAQANIGIPAKTIIIQTLPTLVPLPKHQPVVNIQPAPPKGQSVVLPQPAVVQLQASGVLPASQPVLAVTGGTTPLHNPAVNALPPAAGNGSTSGKIPVTKPLLQSTTAAMGLDVNVLRRQQRMIKNRESAFQSRKKKKEYMLGLEARLEAALLENEKLKKENSTLKRQLDEVVLENQKLKVSSPKRRTLCVMVILAFIMLNYGPLSVFEKDPNGVDSTASSSHRTRNLLEFSASQESSTAQKIPGDIIPENRYDRSVSDNKALMIVSEEPLLYISPPPPPCQPLINRTESLRLNHELRGWVHRHEVERTRSRRLSNNQQQKARVMQSSLSEKADSQLMAVPYTDTSLSRNSGNELQVYYASPRSYQDFFEAIRRREDTFYVVSFRRVFDGTFCTASLSGVEARTAVVVEKLPGVW</sequence>
<evidence type="ECO:0000256" key="4">
    <source>
        <dbReference type="ARBA" id="ARBA00007360"/>
    </source>
</evidence>
<dbReference type="PROSITE" id="PS00615">
    <property type="entry name" value="C_TYPE_LECTIN_1"/>
    <property type="match status" value="1"/>
</dbReference>
<evidence type="ECO:0000256" key="2">
    <source>
        <dbReference type="ARBA" id="ARBA00004251"/>
    </source>
</evidence>
<keyword evidence="21 26" id="KW-1015">Disulfide bond</keyword>
<comment type="similarity">
    <text evidence="5">Belongs to the bZIP family. ATF subfamily.</text>
</comment>
<dbReference type="PROSITE" id="PS50217">
    <property type="entry name" value="BZIP"/>
    <property type="match status" value="1"/>
</dbReference>
<accession>A0A2I0U9S0</accession>
<dbReference type="InterPro" id="IPR000436">
    <property type="entry name" value="Sushi_SCR_CCP_dom"/>
</dbReference>
<keyword evidence="17" id="KW-1133">Transmembrane helix</keyword>
<feature type="disulfide bond" evidence="27">
    <location>
        <begin position="405"/>
        <end position="432"/>
    </location>
</feature>
<name>A0A2I0U9S0_LIMLA</name>
<dbReference type="PANTHER" id="PTHR46164">
    <property type="entry name" value="ATF6, ISOFORM C"/>
    <property type="match status" value="1"/>
</dbReference>
<evidence type="ECO:0000256" key="24">
    <source>
        <dbReference type="ARBA" id="ARBA00023230"/>
    </source>
</evidence>
<keyword evidence="12" id="KW-0430">Lectin</keyword>
<feature type="disulfide bond" evidence="27">
    <location>
        <begin position="376"/>
        <end position="419"/>
    </location>
</feature>
<dbReference type="GO" id="GO:0000981">
    <property type="term" value="F:DNA-binding transcription factor activity, RNA polymerase II-specific"/>
    <property type="evidence" value="ECO:0007669"/>
    <property type="project" value="TreeGrafter"/>
</dbReference>
<keyword evidence="16" id="KW-0130">Cell adhesion</keyword>
<evidence type="ECO:0000256" key="17">
    <source>
        <dbReference type="ARBA" id="ARBA00022989"/>
    </source>
</evidence>
<evidence type="ECO:0000256" key="11">
    <source>
        <dbReference type="ARBA" id="ARBA00022729"/>
    </source>
</evidence>
<keyword evidence="28" id="KW-0175">Coiled coil</keyword>
<reference evidence="34" key="2">
    <citation type="submission" date="2017-12" db="EMBL/GenBank/DDBJ databases">
        <title>Genome sequence of the Bar-tailed Godwit (Limosa lapponica baueri).</title>
        <authorList>
            <person name="Lima N.C.B."/>
            <person name="Parody-Merino A.M."/>
            <person name="Battley P.F."/>
            <person name="Fidler A.E."/>
            <person name="Prosdocimi F."/>
        </authorList>
    </citation>
    <scope>NUCLEOTIDE SEQUENCE [LARGE SCALE GENOMIC DNA]</scope>
</reference>
<dbReference type="PROSITE" id="PS01186">
    <property type="entry name" value="EGF_2"/>
    <property type="match status" value="1"/>
</dbReference>